<dbReference type="PANTHER" id="PTHR35910">
    <property type="entry name" value="2EXR DOMAIN-CONTAINING PROTEIN"/>
    <property type="match status" value="1"/>
</dbReference>
<dbReference type="InterPro" id="IPR045518">
    <property type="entry name" value="2EXR"/>
</dbReference>
<dbReference type="PANTHER" id="PTHR35910:SF6">
    <property type="entry name" value="2EXR DOMAIN-CONTAINING PROTEIN"/>
    <property type="match status" value="1"/>
</dbReference>
<dbReference type="Proteomes" id="UP001187682">
    <property type="component" value="Unassembled WGS sequence"/>
</dbReference>
<feature type="domain" description="2EXR" evidence="1">
    <location>
        <begin position="31"/>
        <end position="143"/>
    </location>
</feature>
<accession>A0AAE8MR23</accession>
<name>A0AAE8MR23_9PEZI</name>
<dbReference type="Pfam" id="PF20150">
    <property type="entry name" value="2EXR"/>
    <property type="match status" value="1"/>
</dbReference>
<sequence>MCESSKPTTSVIAAAASSRDPLCPPPSRATTQFSNLPIELRDLIWEHAAPPSRLFHVRRFDSVPTPVPDSPLPPHRPADAKTRRPRFYVFHPPPAITAICADSRRVALRLGFFLLPASRHSDSGDPSADPDSAVWFNTATDVLYLERGLRRSLSTLRLRCPGLDRVRRVGVEWRWFFADGSIPLSEYSSPPVLPLWVARMSALYDHFPAMSALHYVLPRTRYQGGIPWGREPDGCGHLGGTLVDLPGRITIPLESGHKPWADVGQELRRAIRHEDVASRVEEGAGRRVCFPPAIVGAWLVRDLLPETFKSPYVKVFDW</sequence>
<evidence type="ECO:0000259" key="1">
    <source>
        <dbReference type="Pfam" id="PF20150"/>
    </source>
</evidence>
<gene>
    <name evidence="2" type="ORF">DNG_00880</name>
</gene>
<comment type="caution">
    <text evidence="2">The sequence shown here is derived from an EMBL/GenBank/DDBJ whole genome shotgun (WGS) entry which is preliminary data.</text>
</comment>
<evidence type="ECO:0000313" key="2">
    <source>
        <dbReference type="EMBL" id="SPN97366.1"/>
    </source>
</evidence>
<protein>
    <recommendedName>
        <fullName evidence="1">2EXR domain-containing protein</fullName>
    </recommendedName>
</protein>
<organism evidence="2 3">
    <name type="scientific">Cephalotrichum gorgonifer</name>
    <dbReference type="NCBI Taxonomy" id="2041049"/>
    <lineage>
        <taxon>Eukaryota</taxon>
        <taxon>Fungi</taxon>
        <taxon>Dikarya</taxon>
        <taxon>Ascomycota</taxon>
        <taxon>Pezizomycotina</taxon>
        <taxon>Sordariomycetes</taxon>
        <taxon>Hypocreomycetidae</taxon>
        <taxon>Microascales</taxon>
        <taxon>Microascaceae</taxon>
        <taxon>Cephalotrichum</taxon>
    </lineage>
</organism>
<dbReference type="EMBL" id="ONZQ02000001">
    <property type="protein sequence ID" value="SPN97366.1"/>
    <property type="molecule type" value="Genomic_DNA"/>
</dbReference>
<proteinExistence type="predicted"/>
<evidence type="ECO:0000313" key="3">
    <source>
        <dbReference type="Proteomes" id="UP001187682"/>
    </source>
</evidence>
<keyword evidence="3" id="KW-1185">Reference proteome</keyword>
<reference evidence="2" key="1">
    <citation type="submission" date="2018-03" db="EMBL/GenBank/DDBJ databases">
        <authorList>
            <person name="Guldener U."/>
        </authorList>
    </citation>
    <scope>NUCLEOTIDE SEQUENCE</scope>
</reference>
<dbReference type="AlphaFoldDB" id="A0AAE8MR23"/>